<dbReference type="EMBL" id="BSEH01000022">
    <property type="protein sequence ID" value="GLJ56433.1"/>
    <property type="molecule type" value="Genomic_DNA"/>
</dbReference>
<sequence length="102" mass="11212">MLDLDSRWIVTHAPEWVDALSRALRAGFHLFSTQKPSPQQAGARVKARTASKAKTAKADTETGEAKTAQSYAAKSITHGYSRHHSSHGNRCSHYTGSQQKHI</sequence>
<gene>
    <name evidence="2" type="ORF">SUGI_1224080</name>
</gene>
<comment type="caution">
    <text evidence="2">The sequence shown here is derived from an EMBL/GenBank/DDBJ whole genome shotgun (WGS) entry which is preliminary data.</text>
</comment>
<evidence type="ECO:0000313" key="2">
    <source>
        <dbReference type="EMBL" id="GLJ56433.1"/>
    </source>
</evidence>
<protein>
    <submittedName>
        <fullName evidence="2">Uncharacterized protein</fullName>
    </submittedName>
</protein>
<proteinExistence type="predicted"/>
<feature type="compositionally biased region" description="Basic residues" evidence="1">
    <location>
        <begin position="45"/>
        <end position="55"/>
    </location>
</feature>
<reference evidence="2" key="1">
    <citation type="submission" date="2022-12" db="EMBL/GenBank/DDBJ databases">
        <title>Chromosome-Level Genome Assembly of Japanese Cedar (Cryptomeriajaponica D. Don).</title>
        <authorList>
            <person name="Fujino T."/>
            <person name="Yamaguchi K."/>
            <person name="Yokoyama T."/>
            <person name="Hamanaka T."/>
            <person name="Harazono Y."/>
            <person name="Kamada H."/>
            <person name="Kobayashi W."/>
            <person name="Ujino-Ihara T."/>
            <person name="Uchiyama K."/>
            <person name="Matsumoto A."/>
            <person name="Izuno A."/>
            <person name="Tsumura Y."/>
            <person name="Toyoda A."/>
            <person name="Shigenobu S."/>
            <person name="Moriguchi Y."/>
            <person name="Ueno S."/>
            <person name="Kasahara M."/>
        </authorList>
    </citation>
    <scope>NUCLEOTIDE SEQUENCE</scope>
</reference>
<evidence type="ECO:0000256" key="1">
    <source>
        <dbReference type="SAM" id="MobiDB-lite"/>
    </source>
</evidence>
<feature type="region of interest" description="Disordered" evidence="1">
    <location>
        <begin position="33"/>
        <end position="102"/>
    </location>
</feature>
<dbReference type="AlphaFoldDB" id="A0AAD3NNX4"/>
<dbReference type="Proteomes" id="UP001234787">
    <property type="component" value="Unassembled WGS sequence"/>
</dbReference>
<evidence type="ECO:0000313" key="3">
    <source>
        <dbReference type="Proteomes" id="UP001234787"/>
    </source>
</evidence>
<keyword evidence="3" id="KW-1185">Reference proteome</keyword>
<feature type="compositionally biased region" description="Polar residues" evidence="1">
    <location>
        <begin position="88"/>
        <end position="102"/>
    </location>
</feature>
<name>A0AAD3NNX4_CRYJA</name>
<accession>A0AAD3NNX4</accession>
<organism evidence="2 3">
    <name type="scientific">Cryptomeria japonica</name>
    <name type="common">Japanese cedar</name>
    <name type="synonym">Cupressus japonica</name>
    <dbReference type="NCBI Taxonomy" id="3369"/>
    <lineage>
        <taxon>Eukaryota</taxon>
        <taxon>Viridiplantae</taxon>
        <taxon>Streptophyta</taxon>
        <taxon>Embryophyta</taxon>
        <taxon>Tracheophyta</taxon>
        <taxon>Spermatophyta</taxon>
        <taxon>Pinopsida</taxon>
        <taxon>Pinidae</taxon>
        <taxon>Conifers II</taxon>
        <taxon>Cupressales</taxon>
        <taxon>Cupressaceae</taxon>
        <taxon>Cryptomeria</taxon>
    </lineage>
</organism>